<keyword evidence="1" id="KW-0472">Membrane</keyword>
<evidence type="ECO:0000313" key="3">
    <source>
        <dbReference type="Proteomes" id="UP000280434"/>
    </source>
</evidence>
<dbReference type="Pfam" id="PF14373">
    <property type="entry name" value="Imm_superinfect"/>
    <property type="match status" value="1"/>
</dbReference>
<feature type="transmembrane region" description="Helical" evidence="1">
    <location>
        <begin position="38"/>
        <end position="59"/>
    </location>
</feature>
<dbReference type="RefSeq" id="WP_121280524.1">
    <property type="nucleotide sequence ID" value="NZ_RBZV01000010.1"/>
</dbReference>
<reference evidence="2 3" key="1">
    <citation type="submission" date="2018-10" db="EMBL/GenBank/DDBJ databases">
        <title>Paraburkholderia sp. 7MK8-2, isolated from soil.</title>
        <authorList>
            <person name="Gao Z.-H."/>
            <person name="Qiu L.-H."/>
        </authorList>
    </citation>
    <scope>NUCLEOTIDE SEQUENCE [LARGE SCALE GENOMIC DNA]</scope>
    <source>
        <strain evidence="2 3">7MK8-2</strain>
    </source>
</reference>
<keyword evidence="1" id="KW-1133">Transmembrane helix</keyword>
<proteinExistence type="predicted"/>
<keyword evidence="1" id="KW-0812">Transmembrane</keyword>
<dbReference type="Proteomes" id="UP000280434">
    <property type="component" value="Unassembled WGS sequence"/>
</dbReference>
<keyword evidence="3" id="KW-1185">Reference proteome</keyword>
<gene>
    <name evidence="2" type="ORF">D7S89_20420</name>
</gene>
<protein>
    <submittedName>
        <fullName evidence="2">Superinfection immunity protein</fullName>
    </submittedName>
</protein>
<dbReference type="InterPro" id="IPR016410">
    <property type="entry name" value="Phage_imm"/>
</dbReference>
<sequence length="105" mass="11930">MWVKTIVQIAEIVAALALYFLPAIMADRRKRHDLLTIALFNACLGWTVLGWVIAMRWALVPNPPPDLEHDVVAKRRLVGMRTFSKALVTRIQQRGAKRNADAARR</sequence>
<dbReference type="EMBL" id="RBZV01000010">
    <property type="protein sequence ID" value="RKP45200.1"/>
    <property type="molecule type" value="Genomic_DNA"/>
</dbReference>
<comment type="caution">
    <text evidence="2">The sequence shown here is derived from an EMBL/GenBank/DDBJ whole genome shotgun (WGS) entry which is preliminary data.</text>
</comment>
<name>A0A494X4C5_9BURK</name>
<evidence type="ECO:0000313" key="2">
    <source>
        <dbReference type="EMBL" id="RKP45200.1"/>
    </source>
</evidence>
<dbReference type="OrthoDB" id="9099722at2"/>
<accession>A0A494X4C5</accession>
<organism evidence="2 3">
    <name type="scientific">Trinickia fusca</name>
    <dbReference type="NCBI Taxonomy" id="2419777"/>
    <lineage>
        <taxon>Bacteria</taxon>
        <taxon>Pseudomonadati</taxon>
        <taxon>Pseudomonadota</taxon>
        <taxon>Betaproteobacteria</taxon>
        <taxon>Burkholderiales</taxon>
        <taxon>Burkholderiaceae</taxon>
        <taxon>Trinickia</taxon>
    </lineage>
</organism>
<evidence type="ECO:0000256" key="1">
    <source>
        <dbReference type="SAM" id="Phobius"/>
    </source>
</evidence>
<dbReference type="AlphaFoldDB" id="A0A494X4C5"/>
<feature type="transmembrane region" description="Helical" evidence="1">
    <location>
        <begin position="6"/>
        <end position="26"/>
    </location>
</feature>